<comment type="caution">
    <text evidence="1">The sequence shown here is derived from an EMBL/GenBank/DDBJ whole genome shotgun (WGS) entry which is preliminary data.</text>
</comment>
<reference evidence="1" key="1">
    <citation type="submission" date="2019-03" db="EMBL/GenBank/DDBJ databases">
        <title>Single cell metagenomics reveals metabolic interactions within the superorganism composed of flagellate Streblomastix strix and complex community of Bacteroidetes bacteria on its surface.</title>
        <authorList>
            <person name="Treitli S.C."/>
            <person name="Kolisko M."/>
            <person name="Husnik F."/>
            <person name="Keeling P."/>
            <person name="Hampl V."/>
        </authorList>
    </citation>
    <scope>NUCLEOTIDE SEQUENCE</scope>
    <source>
        <strain evidence="1">STM</strain>
    </source>
</reference>
<dbReference type="EMBL" id="SNRY01006321">
    <property type="protein sequence ID" value="KAA6312861.1"/>
    <property type="molecule type" value="Genomic_DNA"/>
</dbReference>
<evidence type="ECO:0000313" key="1">
    <source>
        <dbReference type="EMBL" id="KAA6312861.1"/>
    </source>
</evidence>
<name>A0A5J4PVP1_9ZZZZ</name>
<sequence>YLYQEDTYIGEALNRSAFDYNECAIERTPEDEAKMLHQQKRVAKFDKLIKESKTDIPKVMHRKKDAAEEEILSAPVETFAPVTLEEEDEEEKLLKEYAGINIRAHAEALV</sequence>
<proteinExistence type="predicted"/>
<accession>A0A5J4PVP1</accession>
<protein>
    <submittedName>
        <fullName evidence="1">Uncharacterized protein</fullName>
    </submittedName>
</protein>
<dbReference type="AlphaFoldDB" id="A0A5J4PVP1"/>
<feature type="non-terminal residue" evidence="1">
    <location>
        <position position="1"/>
    </location>
</feature>
<gene>
    <name evidence="1" type="ORF">EZS27_036277</name>
</gene>
<organism evidence="1">
    <name type="scientific">termite gut metagenome</name>
    <dbReference type="NCBI Taxonomy" id="433724"/>
    <lineage>
        <taxon>unclassified sequences</taxon>
        <taxon>metagenomes</taxon>
        <taxon>organismal metagenomes</taxon>
    </lineage>
</organism>